<organism evidence="11 12">
    <name type="scientific">Rotaria sordida</name>
    <dbReference type="NCBI Taxonomy" id="392033"/>
    <lineage>
        <taxon>Eukaryota</taxon>
        <taxon>Metazoa</taxon>
        <taxon>Spiralia</taxon>
        <taxon>Gnathifera</taxon>
        <taxon>Rotifera</taxon>
        <taxon>Eurotatoria</taxon>
        <taxon>Bdelloidea</taxon>
        <taxon>Philodinida</taxon>
        <taxon>Philodinidae</taxon>
        <taxon>Rotaria</taxon>
    </lineage>
</organism>
<keyword evidence="1" id="KW-0436">Ligase</keyword>
<comment type="caution">
    <text evidence="11">The sequence shown here is derived from an EMBL/GenBank/DDBJ whole genome shotgun (WGS) entry which is preliminary data.</text>
</comment>
<dbReference type="Pfam" id="PF00501">
    <property type="entry name" value="AMP-binding"/>
    <property type="match status" value="1"/>
</dbReference>
<dbReference type="Gene3D" id="3.30.60.90">
    <property type="match status" value="1"/>
</dbReference>
<dbReference type="InterPro" id="IPR043145">
    <property type="entry name" value="Znf_ZZ_sf"/>
</dbReference>
<dbReference type="GO" id="GO:0008270">
    <property type="term" value="F:zinc ion binding"/>
    <property type="evidence" value="ECO:0007669"/>
    <property type="project" value="UniProtKB-KW"/>
</dbReference>
<keyword evidence="4" id="KW-0863">Zinc-finger</keyword>
<dbReference type="SUPFAM" id="SSF56801">
    <property type="entry name" value="Acetyl-CoA synthetase-like"/>
    <property type="match status" value="1"/>
</dbReference>
<dbReference type="AlphaFoldDB" id="A0A819WYL4"/>
<dbReference type="GO" id="GO:0005524">
    <property type="term" value="F:ATP binding"/>
    <property type="evidence" value="ECO:0007669"/>
    <property type="project" value="UniProtKB-KW"/>
</dbReference>
<dbReference type="InterPro" id="IPR000873">
    <property type="entry name" value="AMP-dep_synth/lig_dom"/>
</dbReference>
<evidence type="ECO:0000259" key="10">
    <source>
        <dbReference type="Pfam" id="PF00569"/>
    </source>
</evidence>
<evidence type="ECO:0000256" key="1">
    <source>
        <dbReference type="ARBA" id="ARBA00022598"/>
    </source>
</evidence>
<feature type="non-terminal residue" evidence="11">
    <location>
        <position position="527"/>
    </location>
</feature>
<dbReference type="Gene3D" id="3.40.50.12780">
    <property type="entry name" value="N-terminal domain of ligase-like"/>
    <property type="match status" value="1"/>
</dbReference>
<proteinExistence type="predicted"/>
<accession>A0A819WYL4</accession>
<evidence type="ECO:0000256" key="5">
    <source>
        <dbReference type="ARBA" id="ARBA00022832"/>
    </source>
</evidence>
<evidence type="ECO:0000259" key="9">
    <source>
        <dbReference type="Pfam" id="PF00501"/>
    </source>
</evidence>
<sequence>MTEPMKPSYWYCDACSRLLLHGEYRFNCTVCDNYDYCEQCITTVDPPHPHRMVLELAYGREETKECANVDMATAIRAAIAMYSDRHCMGIRDVDKENPSIYMDSYSWFTFKTIGNRSKNFGHGLRHIIEPRGYLAICAGNRPEWMITDFACIFQSMSDSGLSIHFMGDIEQAGFIKNGSSGFPKGAMISESAYRATFPRWCLPSSLERITLSYRPLAWAADRDAIITTFLCGGRTGFSTEDPSRLMDELALVRPTYFGGPPSIWNKIYTEFKISLALITAHCQPEAIADEEKRLLQQFSRLIPNRCKSIAMGGAMVSPVVFNFLKQCFTHCSVNESYGITECGSVAYNNLVENSLQYRLESVPEMGYTVEDEPFPRGELLTKTPQMFSGYINNPEETSAALTEDGFFRTGDIVELCASRNGQINIHVIDRKKNFFKLAQGQFISPEFLQNIYIQSPFVEQIYIHGDLLSDSVSAVIVPNQKYAQAYAIEHNLIDFNINNPHPELINAILQDLHSIGEKESLRKYEIP</sequence>
<feature type="domain" description="AMP-dependent synthetase/ligase" evidence="9">
    <location>
        <begin position="178"/>
        <end position="390"/>
    </location>
</feature>
<evidence type="ECO:0000313" key="11">
    <source>
        <dbReference type="EMBL" id="CAF4132440.1"/>
    </source>
</evidence>
<keyword evidence="5" id="KW-0276">Fatty acid metabolism</keyword>
<evidence type="ECO:0000313" key="12">
    <source>
        <dbReference type="Proteomes" id="UP000663874"/>
    </source>
</evidence>
<keyword evidence="3" id="KW-0547">Nucleotide-binding</keyword>
<dbReference type="EMBL" id="CAJOBE010011509">
    <property type="protein sequence ID" value="CAF4132440.1"/>
    <property type="molecule type" value="Genomic_DNA"/>
</dbReference>
<dbReference type="GO" id="GO:0004467">
    <property type="term" value="F:long-chain fatty acid-CoA ligase activity"/>
    <property type="evidence" value="ECO:0007669"/>
    <property type="project" value="UniProtKB-EC"/>
</dbReference>
<evidence type="ECO:0000256" key="7">
    <source>
        <dbReference type="ARBA" id="ARBA00022840"/>
    </source>
</evidence>
<dbReference type="Proteomes" id="UP000663874">
    <property type="component" value="Unassembled WGS sequence"/>
</dbReference>
<dbReference type="GO" id="GO:0005783">
    <property type="term" value="C:endoplasmic reticulum"/>
    <property type="evidence" value="ECO:0007669"/>
    <property type="project" value="TreeGrafter"/>
</dbReference>
<evidence type="ECO:0000256" key="8">
    <source>
        <dbReference type="ARBA" id="ARBA00026121"/>
    </source>
</evidence>
<reference evidence="11" key="1">
    <citation type="submission" date="2021-02" db="EMBL/GenBank/DDBJ databases">
        <authorList>
            <person name="Nowell W R."/>
        </authorList>
    </citation>
    <scope>NUCLEOTIDE SEQUENCE</scope>
</reference>
<keyword evidence="7" id="KW-0067">ATP-binding</keyword>
<dbReference type="InterPro" id="IPR042099">
    <property type="entry name" value="ANL_N_sf"/>
</dbReference>
<feature type="domain" description="ZZ-type" evidence="10">
    <location>
        <begin position="12"/>
        <end position="52"/>
    </location>
</feature>
<dbReference type="Pfam" id="PF00569">
    <property type="entry name" value="ZZ"/>
    <property type="match status" value="1"/>
</dbReference>
<evidence type="ECO:0000256" key="6">
    <source>
        <dbReference type="ARBA" id="ARBA00022833"/>
    </source>
</evidence>
<dbReference type="PANTHER" id="PTHR43272:SF33">
    <property type="entry name" value="AMP-BINDING DOMAIN-CONTAINING PROTEIN-RELATED"/>
    <property type="match status" value="1"/>
</dbReference>
<dbReference type="InterPro" id="IPR000433">
    <property type="entry name" value="Znf_ZZ"/>
</dbReference>
<evidence type="ECO:0000256" key="2">
    <source>
        <dbReference type="ARBA" id="ARBA00022723"/>
    </source>
</evidence>
<name>A0A819WYL4_9BILA</name>
<protein>
    <recommendedName>
        <fullName evidence="8">long-chain-fatty-acid--CoA ligase</fullName>
        <ecNumber evidence="8">6.2.1.3</ecNumber>
    </recommendedName>
</protein>
<evidence type="ECO:0000256" key="3">
    <source>
        <dbReference type="ARBA" id="ARBA00022741"/>
    </source>
</evidence>
<keyword evidence="6" id="KW-0862">Zinc</keyword>
<keyword evidence="5" id="KW-0443">Lipid metabolism</keyword>
<dbReference type="SUPFAM" id="SSF57850">
    <property type="entry name" value="RING/U-box"/>
    <property type="match status" value="1"/>
</dbReference>
<evidence type="ECO:0000256" key="4">
    <source>
        <dbReference type="ARBA" id="ARBA00022771"/>
    </source>
</evidence>
<keyword evidence="2" id="KW-0479">Metal-binding</keyword>
<dbReference type="EC" id="6.2.1.3" evidence="8"/>
<dbReference type="GO" id="GO:0016020">
    <property type="term" value="C:membrane"/>
    <property type="evidence" value="ECO:0007669"/>
    <property type="project" value="TreeGrafter"/>
</dbReference>
<dbReference type="PANTHER" id="PTHR43272">
    <property type="entry name" value="LONG-CHAIN-FATTY-ACID--COA LIGASE"/>
    <property type="match status" value="1"/>
</dbReference>
<gene>
    <name evidence="11" type="ORF">FNK824_LOCUS32811</name>
</gene>